<sequence length="234" mass="27649">MSYDSGFKDPFRDEFNLSINFINNYISKKIQLLNLDTTEDFNTIHIEPTFMNVGVNKKVAGSKTIKISLYFDKEYYMSIGEVDKIEYCLKLVYDGCEQLFKTNNFLLLELNNIFITFKEAGYINRLLYKTKKFKDNKLEVKLYRDFTSTSLSLNLIVVNLENKEVLLNDILIKTLPDELCFNPLFKDIILLNNQLIITEFQNRPKFIFELGDVLQKEFKFKVTEFGLTYRLEMM</sequence>
<evidence type="ECO:0000313" key="2">
    <source>
        <dbReference type="Proteomes" id="UP000069030"/>
    </source>
</evidence>
<dbReference type="AlphaFoldDB" id="A0AAI8C7C1"/>
<protein>
    <submittedName>
        <fullName evidence="1">Uncharacterized protein</fullName>
    </submittedName>
</protein>
<gene>
    <name evidence="1" type="ORF">AS202_14640</name>
</gene>
<reference evidence="1 2" key="1">
    <citation type="journal article" date="2016" name="J. Zhejiang Univ. Sci. B">
        <title>Antibiotic resistance mechanisms of Myroides sp.</title>
        <authorList>
            <person name="Hu S."/>
            <person name="Yuan S."/>
            <person name="Qu H."/>
            <person name="Jiang T."/>
            <person name="Zhou Y."/>
            <person name="Wang M."/>
            <person name="Ming D."/>
        </authorList>
    </citation>
    <scope>NUCLEOTIDE SEQUENCE [LARGE SCALE GENOMIC DNA]</scope>
    <source>
        <strain evidence="1 2">PR63039</strain>
    </source>
</reference>
<accession>A0AAI8C7C1</accession>
<organism evidence="1 2">
    <name type="scientific">Myroides odoratimimus</name>
    <dbReference type="NCBI Taxonomy" id="76832"/>
    <lineage>
        <taxon>Bacteria</taxon>
        <taxon>Pseudomonadati</taxon>
        <taxon>Bacteroidota</taxon>
        <taxon>Flavobacteriia</taxon>
        <taxon>Flavobacteriales</taxon>
        <taxon>Flavobacteriaceae</taxon>
        <taxon>Myroides</taxon>
    </lineage>
</organism>
<dbReference type="EMBL" id="CP013690">
    <property type="protein sequence ID" value="ALU27322.1"/>
    <property type="molecule type" value="Genomic_DNA"/>
</dbReference>
<dbReference type="Proteomes" id="UP000069030">
    <property type="component" value="Chromosome"/>
</dbReference>
<proteinExistence type="predicted"/>
<name>A0AAI8C7C1_9FLAO</name>
<dbReference type="KEGG" id="mod:AS202_14640"/>
<evidence type="ECO:0000313" key="1">
    <source>
        <dbReference type="EMBL" id="ALU27322.1"/>
    </source>
</evidence>